<reference evidence="2" key="2">
    <citation type="journal article" date="2018" name="Plant J.">
        <title>The Sorghum bicolor reference genome: improved assembly, gene annotations, a transcriptome atlas, and signatures of genome organization.</title>
        <authorList>
            <person name="McCormick R.F."/>
            <person name="Truong S.K."/>
            <person name="Sreedasyam A."/>
            <person name="Jenkins J."/>
            <person name="Shu S."/>
            <person name="Sims D."/>
            <person name="Kennedy M."/>
            <person name="Amirebrahimi M."/>
            <person name="Weers B.D."/>
            <person name="McKinley B."/>
            <person name="Mattison A."/>
            <person name="Morishige D.T."/>
            <person name="Grimwood J."/>
            <person name="Schmutz J."/>
            <person name="Mullet J.E."/>
        </authorList>
    </citation>
    <scope>NUCLEOTIDE SEQUENCE [LARGE SCALE GENOMIC DNA]</scope>
    <source>
        <strain evidence="2">cv. BTx623</strain>
    </source>
</reference>
<protein>
    <submittedName>
        <fullName evidence="1">Uncharacterized protein</fullName>
    </submittedName>
</protein>
<dbReference type="InParanoid" id="A0A1W0VR48"/>
<name>A0A1W0VR48_SORBI</name>
<organism evidence="1 2">
    <name type="scientific">Sorghum bicolor</name>
    <name type="common">Sorghum</name>
    <name type="synonym">Sorghum vulgare</name>
    <dbReference type="NCBI Taxonomy" id="4558"/>
    <lineage>
        <taxon>Eukaryota</taxon>
        <taxon>Viridiplantae</taxon>
        <taxon>Streptophyta</taxon>
        <taxon>Embryophyta</taxon>
        <taxon>Tracheophyta</taxon>
        <taxon>Spermatophyta</taxon>
        <taxon>Magnoliopsida</taxon>
        <taxon>Liliopsida</taxon>
        <taxon>Poales</taxon>
        <taxon>Poaceae</taxon>
        <taxon>PACMAD clade</taxon>
        <taxon>Panicoideae</taxon>
        <taxon>Andropogonodae</taxon>
        <taxon>Andropogoneae</taxon>
        <taxon>Sorghinae</taxon>
        <taxon>Sorghum</taxon>
    </lineage>
</organism>
<dbReference type="EMBL" id="CM000769">
    <property type="protein sequence ID" value="OQU75749.1"/>
    <property type="molecule type" value="Genomic_DNA"/>
</dbReference>
<accession>A0A1W0VR48</accession>
<dbReference type="Gramene" id="OQU75749">
    <property type="protein sequence ID" value="OQU75749"/>
    <property type="gene ID" value="SORBI_3010G022350"/>
</dbReference>
<reference evidence="1 2" key="1">
    <citation type="journal article" date="2009" name="Nature">
        <title>The Sorghum bicolor genome and the diversification of grasses.</title>
        <authorList>
            <person name="Paterson A.H."/>
            <person name="Bowers J.E."/>
            <person name="Bruggmann R."/>
            <person name="Dubchak I."/>
            <person name="Grimwood J."/>
            <person name="Gundlach H."/>
            <person name="Haberer G."/>
            <person name="Hellsten U."/>
            <person name="Mitros T."/>
            <person name="Poliakov A."/>
            <person name="Schmutz J."/>
            <person name="Spannagl M."/>
            <person name="Tang H."/>
            <person name="Wang X."/>
            <person name="Wicker T."/>
            <person name="Bharti A.K."/>
            <person name="Chapman J."/>
            <person name="Feltus F.A."/>
            <person name="Gowik U."/>
            <person name="Grigoriev I.V."/>
            <person name="Lyons E."/>
            <person name="Maher C.A."/>
            <person name="Martis M."/>
            <person name="Narechania A."/>
            <person name="Otillar R.P."/>
            <person name="Penning B.W."/>
            <person name="Salamov A.A."/>
            <person name="Wang Y."/>
            <person name="Zhang L."/>
            <person name="Carpita N.C."/>
            <person name="Freeling M."/>
            <person name="Gingle A.R."/>
            <person name="Hash C.T."/>
            <person name="Keller B."/>
            <person name="Klein P."/>
            <person name="Kresovich S."/>
            <person name="McCann M.C."/>
            <person name="Ming R."/>
            <person name="Peterson D.G."/>
            <person name="Mehboob-ur-Rahman"/>
            <person name="Ware D."/>
            <person name="Westhoff P."/>
            <person name="Mayer K.F."/>
            <person name="Messing J."/>
            <person name="Rokhsar D.S."/>
        </authorList>
    </citation>
    <scope>NUCLEOTIDE SEQUENCE [LARGE SCALE GENOMIC DNA]</scope>
    <source>
        <strain evidence="2">cv. BTx623</strain>
    </source>
</reference>
<keyword evidence="2" id="KW-1185">Reference proteome</keyword>
<evidence type="ECO:0000313" key="1">
    <source>
        <dbReference type="EMBL" id="OQU75749.1"/>
    </source>
</evidence>
<gene>
    <name evidence="1" type="ORF">SORBI_3010G022350</name>
</gene>
<proteinExistence type="predicted"/>
<sequence length="78" mass="8458">MQWELSVPCSGSCPLHGKKGKVTVWVSIAGLGKQQSRAGNQAEQQGNDTVIMVAMEDGTVVRGHRIDLSLTWEPIVHC</sequence>
<dbReference type="AlphaFoldDB" id="A0A1W0VR48"/>
<evidence type="ECO:0000313" key="2">
    <source>
        <dbReference type="Proteomes" id="UP000000768"/>
    </source>
</evidence>
<dbReference type="Proteomes" id="UP000000768">
    <property type="component" value="Chromosome 10"/>
</dbReference>